<sequence length="300" mass="34126">MSAMVKHMQRHIINCEKISRGWGRMLLEDNVLVEDLERQSEGAQALRSMAQQLQAKVYPHYSKDERDALDRSFARAMHESGAEFGMFDHTAWKNFFDLLHLPWSPPSSSELSTTLLSSCYTDVMLDVARALRESPAVTLGVDGATNVLSRSLSNVIAHDPRPWFVEYLRADLKKESEPEVTKKVEESITRMHTYLDRPVVFAFVSDSCNLMRAVRKSLQDHNSVAFAYGCGAHALNNFCEDIRLAKVKRPMTAVVTAVMNEKVERNIDPSYQLPSEFTSIVMDPQFWGNVSWHVKVFDPI</sequence>
<keyword evidence="2" id="KW-1185">Reference proteome</keyword>
<reference evidence="1" key="1">
    <citation type="submission" date="2020-04" db="EMBL/GenBank/DDBJ databases">
        <title>Hybrid Assembly of Korean Phytophthora infestans isolates.</title>
        <authorList>
            <person name="Prokchorchik M."/>
            <person name="Lee Y."/>
            <person name="Seo J."/>
            <person name="Cho J.-H."/>
            <person name="Park Y.-E."/>
            <person name="Jang D.-C."/>
            <person name="Im J.-S."/>
            <person name="Choi J.-G."/>
            <person name="Park H.-J."/>
            <person name="Lee G.-B."/>
            <person name="Lee Y.-G."/>
            <person name="Hong S.-Y."/>
            <person name="Cho K."/>
            <person name="Sohn K.H."/>
        </authorList>
    </citation>
    <scope>NUCLEOTIDE SEQUENCE</scope>
    <source>
        <strain evidence="1">KR_1_A1</strain>
    </source>
</reference>
<dbReference type="AlphaFoldDB" id="A0A833SVZ1"/>
<evidence type="ECO:0008006" key="3">
    <source>
        <dbReference type="Google" id="ProtNLM"/>
    </source>
</evidence>
<dbReference type="Proteomes" id="UP000602510">
    <property type="component" value="Unassembled WGS sequence"/>
</dbReference>
<protein>
    <recommendedName>
        <fullName evidence="3">DUF659 domain-containing protein</fullName>
    </recommendedName>
</protein>
<dbReference type="EMBL" id="WSZM01000453">
    <property type="protein sequence ID" value="KAF4032879.1"/>
    <property type="molecule type" value="Genomic_DNA"/>
</dbReference>
<evidence type="ECO:0000313" key="2">
    <source>
        <dbReference type="Proteomes" id="UP000602510"/>
    </source>
</evidence>
<gene>
    <name evidence="1" type="ORF">GN244_ATG15217</name>
</gene>
<comment type="caution">
    <text evidence="1">The sequence shown here is derived from an EMBL/GenBank/DDBJ whole genome shotgun (WGS) entry which is preliminary data.</text>
</comment>
<organism evidence="1 2">
    <name type="scientific">Phytophthora infestans</name>
    <name type="common">Potato late blight agent</name>
    <name type="synonym">Botrytis infestans</name>
    <dbReference type="NCBI Taxonomy" id="4787"/>
    <lineage>
        <taxon>Eukaryota</taxon>
        <taxon>Sar</taxon>
        <taxon>Stramenopiles</taxon>
        <taxon>Oomycota</taxon>
        <taxon>Peronosporomycetes</taxon>
        <taxon>Peronosporales</taxon>
        <taxon>Peronosporaceae</taxon>
        <taxon>Phytophthora</taxon>
    </lineage>
</organism>
<evidence type="ECO:0000313" key="1">
    <source>
        <dbReference type="EMBL" id="KAF4032879.1"/>
    </source>
</evidence>
<proteinExistence type="predicted"/>
<accession>A0A833SVZ1</accession>
<name>A0A833SVZ1_PHYIN</name>